<organism evidence="14 15">
    <name type="scientific">Microbacterium sediminicola</name>
    <dbReference type="NCBI Taxonomy" id="415210"/>
    <lineage>
        <taxon>Bacteria</taxon>
        <taxon>Bacillati</taxon>
        <taxon>Actinomycetota</taxon>
        <taxon>Actinomycetes</taxon>
        <taxon>Micrococcales</taxon>
        <taxon>Microbacteriaceae</taxon>
        <taxon>Microbacterium</taxon>
    </lineage>
</organism>
<evidence type="ECO:0000256" key="11">
    <source>
        <dbReference type="ARBA" id="ARBA00035585"/>
    </source>
</evidence>
<protein>
    <recommendedName>
        <fullName evidence="13">Fluoride-specific ion channel FluC</fullName>
    </recommendedName>
</protein>
<evidence type="ECO:0000256" key="3">
    <source>
        <dbReference type="ARBA" id="ARBA00022475"/>
    </source>
</evidence>
<feature type="binding site" evidence="13">
    <location>
        <position position="70"/>
    </location>
    <ligand>
        <name>Na(+)</name>
        <dbReference type="ChEBI" id="CHEBI:29101"/>
        <note>structural</note>
    </ligand>
</feature>
<feature type="transmembrane region" description="Helical" evidence="13">
    <location>
        <begin position="33"/>
        <end position="54"/>
    </location>
</feature>
<gene>
    <name evidence="13 14" type="primary">crcB</name>
    <name evidence="13" type="synonym">fluC</name>
    <name evidence="14" type="ORF">GCM10009808_23420</name>
</gene>
<feature type="transmembrane region" description="Helical" evidence="13">
    <location>
        <begin position="91"/>
        <end position="115"/>
    </location>
</feature>
<dbReference type="PANTHER" id="PTHR28259:SF16">
    <property type="entry name" value="FLUORIDE-SPECIFIC ION CHANNEL FLUC 2"/>
    <property type="match status" value="1"/>
</dbReference>
<keyword evidence="4 13" id="KW-0812">Transmembrane</keyword>
<dbReference type="Proteomes" id="UP001501690">
    <property type="component" value="Unassembled WGS sequence"/>
</dbReference>
<dbReference type="Pfam" id="PF02537">
    <property type="entry name" value="CRCB"/>
    <property type="match status" value="1"/>
</dbReference>
<keyword evidence="8 13" id="KW-0472">Membrane</keyword>
<comment type="similarity">
    <text evidence="10 13">Belongs to the fluoride channel Fluc/FEX (TC 1.A.43) family.</text>
</comment>
<comment type="catalytic activity">
    <reaction evidence="11">
        <text>fluoride(in) = fluoride(out)</text>
        <dbReference type="Rhea" id="RHEA:76159"/>
        <dbReference type="ChEBI" id="CHEBI:17051"/>
    </reaction>
    <physiologicalReaction direction="left-to-right" evidence="11">
        <dbReference type="Rhea" id="RHEA:76160"/>
    </physiologicalReaction>
</comment>
<dbReference type="RefSeq" id="WP_344072816.1">
    <property type="nucleotide sequence ID" value="NZ_BAAAPL010000002.1"/>
</dbReference>
<evidence type="ECO:0000256" key="5">
    <source>
        <dbReference type="ARBA" id="ARBA00022723"/>
    </source>
</evidence>
<keyword evidence="13" id="KW-0915">Sodium</keyword>
<evidence type="ECO:0000256" key="8">
    <source>
        <dbReference type="ARBA" id="ARBA00023136"/>
    </source>
</evidence>
<evidence type="ECO:0000256" key="10">
    <source>
        <dbReference type="ARBA" id="ARBA00035120"/>
    </source>
</evidence>
<keyword evidence="6 13" id="KW-1133">Transmembrane helix</keyword>
<comment type="caution">
    <text evidence="14">The sequence shown here is derived from an EMBL/GenBank/DDBJ whole genome shotgun (WGS) entry which is preliminary data.</text>
</comment>
<evidence type="ECO:0000256" key="7">
    <source>
        <dbReference type="ARBA" id="ARBA00023065"/>
    </source>
</evidence>
<evidence type="ECO:0000256" key="13">
    <source>
        <dbReference type="HAMAP-Rule" id="MF_00454"/>
    </source>
</evidence>
<comment type="subcellular location">
    <subcellularLocation>
        <location evidence="1 13">Cell membrane</location>
        <topology evidence="1 13">Multi-pass membrane protein</topology>
    </subcellularLocation>
</comment>
<keyword evidence="9 13" id="KW-0407">Ion channel</keyword>
<evidence type="ECO:0000256" key="6">
    <source>
        <dbReference type="ARBA" id="ARBA00022989"/>
    </source>
</evidence>
<accession>A0ABN2IGU6</accession>
<keyword evidence="7 13" id="KW-0406">Ion transport</keyword>
<dbReference type="InterPro" id="IPR003691">
    <property type="entry name" value="FluC"/>
</dbReference>
<keyword evidence="15" id="KW-1185">Reference proteome</keyword>
<keyword evidence="3 13" id="KW-1003">Cell membrane</keyword>
<dbReference type="PANTHER" id="PTHR28259">
    <property type="entry name" value="FLUORIDE EXPORT PROTEIN 1-RELATED"/>
    <property type="match status" value="1"/>
</dbReference>
<comment type="function">
    <text evidence="12 13">Fluoride-specific ion channel. Important for reducing fluoride concentration in the cell, thus reducing its toxicity.</text>
</comment>
<evidence type="ECO:0000256" key="4">
    <source>
        <dbReference type="ARBA" id="ARBA00022692"/>
    </source>
</evidence>
<evidence type="ECO:0000256" key="2">
    <source>
        <dbReference type="ARBA" id="ARBA00022448"/>
    </source>
</evidence>
<evidence type="ECO:0000256" key="12">
    <source>
        <dbReference type="ARBA" id="ARBA00049940"/>
    </source>
</evidence>
<reference evidence="14 15" key="1">
    <citation type="journal article" date="2019" name="Int. J. Syst. Evol. Microbiol.">
        <title>The Global Catalogue of Microorganisms (GCM) 10K type strain sequencing project: providing services to taxonomists for standard genome sequencing and annotation.</title>
        <authorList>
            <consortium name="The Broad Institute Genomics Platform"/>
            <consortium name="The Broad Institute Genome Sequencing Center for Infectious Disease"/>
            <person name="Wu L."/>
            <person name="Ma J."/>
        </authorList>
    </citation>
    <scope>NUCLEOTIDE SEQUENCE [LARGE SCALE GENOMIC DNA]</scope>
    <source>
        <strain evidence="14 15">JCM 15577</strain>
    </source>
</reference>
<dbReference type="EMBL" id="BAAAPL010000002">
    <property type="protein sequence ID" value="GAA1704782.1"/>
    <property type="molecule type" value="Genomic_DNA"/>
</dbReference>
<sequence>MNVGLFVLAAVAGGVGAAVRYVLDNLLTRVVRAPWGIFVINVCGSFLLGVLTGFQVGEGVALVVGAGLLGGFTTFSAVSVTSVLLSEEQRTGLALMNVLGTFIVAVGAAWGGLALGQAIV</sequence>
<evidence type="ECO:0000313" key="15">
    <source>
        <dbReference type="Proteomes" id="UP001501690"/>
    </source>
</evidence>
<feature type="transmembrane region" description="Helical" evidence="13">
    <location>
        <begin position="61"/>
        <end position="85"/>
    </location>
</feature>
<proteinExistence type="inferred from homology"/>
<keyword evidence="5 13" id="KW-0479">Metal-binding</keyword>
<dbReference type="HAMAP" id="MF_00454">
    <property type="entry name" value="FluC"/>
    <property type="match status" value="1"/>
</dbReference>
<evidence type="ECO:0000313" key="14">
    <source>
        <dbReference type="EMBL" id="GAA1704782.1"/>
    </source>
</evidence>
<evidence type="ECO:0000256" key="1">
    <source>
        <dbReference type="ARBA" id="ARBA00004651"/>
    </source>
</evidence>
<evidence type="ECO:0000256" key="9">
    <source>
        <dbReference type="ARBA" id="ARBA00023303"/>
    </source>
</evidence>
<feature type="binding site" evidence="13">
    <location>
        <position position="73"/>
    </location>
    <ligand>
        <name>Na(+)</name>
        <dbReference type="ChEBI" id="CHEBI:29101"/>
        <note>structural</note>
    </ligand>
</feature>
<name>A0ABN2IGU6_9MICO</name>
<comment type="activity regulation">
    <text evidence="13">Na(+) is not transported, but it plays an essential structural role and its presence is essential for fluoride channel function.</text>
</comment>
<keyword evidence="2 13" id="KW-0813">Transport</keyword>